<name>A0ABS8G6B1_9ALTE</name>
<evidence type="ECO:0000256" key="2">
    <source>
        <dbReference type="ARBA" id="ARBA00022692"/>
    </source>
</evidence>
<feature type="domain" description="Peptidase S54 rhomboid" evidence="7">
    <location>
        <begin position="49"/>
        <end position="180"/>
    </location>
</feature>
<reference evidence="8 9" key="1">
    <citation type="submission" date="2021-10" db="EMBL/GenBank/DDBJ databases">
        <title>Draft genome of Aestuariibacter halophilus JC2043.</title>
        <authorList>
            <person name="Emsley S.A."/>
            <person name="Pfannmuller K.M."/>
            <person name="Ushijima B."/>
            <person name="Saw J.H."/>
            <person name="Videau P."/>
        </authorList>
    </citation>
    <scope>NUCLEOTIDE SEQUENCE [LARGE SCALE GENOMIC DNA]</scope>
    <source>
        <strain evidence="8 9">JC2043</strain>
    </source>
</reference>
<dbReference type="InterPro" id="IPR022764">
    <property type="entry name" value="Peptidase_S54_rhomboid_dom"/>
</dbReference>
<evidence type="ECO:0000313" key="8">
    <source>
        <dbReference type="EMBL" id="MCC2615621.1"/>
    </source>
</evidence>
<dbReference type="SUPFAM" id="SSF144091">
    <property type="entry name" value="Rhomboid-like"/>
    <property type="match status" value="1"/>
</dbReference>
<feature type="transmembrane region" description="Helical" evidence="6">
    <location>
        <begin position="63"/>
        <end position="81"/>
    </location>
</feature>
<protein>
    <submittedName>
        <fullName evidence="8">Rhomboid family intramembrane serine protease</fullName>
    </submittedName>
</protein>
<dbReference type="Pfam" id="PF01694">
    <property type="entry name" value="Rhomboid"/>
    <property type="match status" value="1"/>
</dbReference>
<gene>
    <name evidence="8" type="ORF">LJ739_05140</name>
</gene>
<feature type="transmembrane region" description="Helical" evidence="6">
    <location>
        <begin position="35"/>
        <end position="57"/>
    </location>
</feature>
<evidence type="ECO:0000256" key="1">
    <source>
        <dbReference type="ARBA" id="ARBA00004141"/>
    </source>
</evidence>
<feature type="transmembrane region" description="Helical" evidence="6">
    <location>
        <begin position="88"/>
        <end position="104"/>
    </location>
</feature>
<evidence type="ECO:0000259" key="7">
    <source>
        <dbReference type="Pfam" id="PF01694"/>
    </source>
</evidence>
<proteinExistence type="predicted"/>
<evidence type="ECO:0000256" key="5">
    <source>
        <dbReference type="SAM" id="MobiDB-lite"/>
    </source>
</evidence>
<feature type="transmembrane region" description="Helical" evidence="6">
    <location>
        <begin position="160"/>
        <end position="179"/>
    </location>
</feature>
<dbReference type="EMBL" id="JAJEWP010000001">
    <property type="protein sequence ID" value="MCC2615621.1"/>
    <property type="molecule type" value="Genomic_DNA"/>
</dbReference>
<keyword evidence="8" id="KW-0645">Protease</keyword>
<feature type="transmembrane region" description="Helical" evidence="6">
    <location>
        <begin position="136"/>
        <end position="154"/>
    </location>
</feature>
<keyword evidence="9" id="KW-1185">Reference proteome</keyword>
<sequence length="220" mass="24743">MKPVSLLPTIWLSVFLTSLLWCIKSAELLWRLDLSAFAVDPLTLHGLLGIATAPLIHGSLEHLFNNTLPMILLLIGLLYGYPKSAWRVLATVWIGSGIGVWLFARPALHLGASGVTHGLFFFLLVNSILRRDKRSIAVMLIAFFLYGSMTLTIFPTEQHISFESHFFGAVMGVFSAFIWRKTDPFPAVKRYEWEGQENLDDPVIGEQWKGEAPSTQQDRE</sequence>
<dbReference type="Proteomes" id="UP001520878">
    <property type="component" value="Unassembled WGS sequence"/>
</dbReference>
<keyword evidence="8" id="KW-0378">Hydrolase</keyword>
<feature type="region of interest" description="Disordered" evidence="5">
    <location>
        <begin position="201"/>
        <end position="220"/>
    </location>
</feature>
<comment type="caution">
    <text evidence="8">The sequence shown here is derived from an EMBL/GenBank/DDBJ whole genome shotgun (WGS) entry which is preliminary data.</text>
</comment>
<comment type="subcellular location">
    <subcellularLocation>
        <location evidence="1">Membrane</location>
        <topology evidence="1">Multi-pass membrane protein</topology>
    </subcellularLocation>
</comment>
<evidence type="ECO:0000256" key="3">
    <source>
        <dbReference type="ARBA" id="ARBA00022989"/>
    </source>
</evidence>
<dbReference type="InterPro" id="IPR035952">
    <property type="entry name" value="Rhomboid-like_sf"/>
</dbReference>
<keyword evidence="3 6" id="KW-1133">Transmembrane helix</keyword>
<dbReference type="GO" id="GO:0008233">
    <property type="term" value="F:peptidase activity"/>
    <property type="evidence" value="ECO:0007669"/>
    <property type="project" value="UniProtKB-KW"/>
</dbReference>
<dbReference type="GO" id="GO:0006508">
    <property type="term" value="P:proteolysis"/>
    <property type="evidence" value="ECO:0007669"/>
    <property type="project" value="UniProtKB-KW"/>
</dbReference>
<keyword evidence="2 6" id="KW-0812">Transmembrane</keyword>
<evidence type="ECO:0000256" key="6">
    <source>
        <dbReference type="SAM" id="Phobius"/>
    </source>
</evidence>
<feature type="transmembrane region" description="Helical" evidence="6">
    <location>
        <begin position="110"/>
        <end position="129"/>
    </location>
</feature>
<keyword evidence="4 6" id="KW-0472">Membrane</keyword>
<dbReference type="Gene3D" id="1.20.1540.10">
    <property type="entry name" value="Rhomboid-like"/>
    <property type="match status" value="1"/>
</dbReference>
<organism evidence="8 9">
    <name type="scientific">Fluctibacter halophilus</name>
    <dbReference type="NCBI Taxonomy" id="226011"/>
    <lineage>
        <taxon>Bacteria</taxon>
        <taxon>Pseudomonadati</taxon>
        <taxon>Pseudomonadota</taxon>
        <taxon>Gammaproteobacteria</taxon>
        <taxon>Alteromonadales</taxon>
        <taxon>Alteromonadaceae</taxon>
        <taxon>Fluctibacter</taxon>
    </lineage>
</organism>
<accession>A0ABS8G6B1</accession>
<evidence type="ECO:0000256" key="4">
    <source>
        <dbReference type="ARBA" id="ARBA00023136"/>
    </source>
</evidence>
<evidence type="ECO:0000313" key="9">
    <source>
        <dbReference type="Proteomes" id="UP001520878"/>
    </source>
</evidence>
<feature type="transmembrane region" description="Helical" evidence="6">
    <location>
        <begin position="6"/>
        <end position="23"/>
    </location>
</feature>